<dbReference type="Pfam" id="PF07501">
    <property type="entry name" value="G5"/>
    <property type="match status" value="1"/>
</dbReference>
<dbReference type="CDD" id="cd22786">
    <property type="entry name" value="DPBB_YuiC-like"/>
    <property type="match status" value="1"/>
</dbReference>
<comment type="caution">
    <text evidence="4">The sequence shown here is derived from an EMBL/GenBank/DDBJ whole genome shotgun (WGS) entry which is preliminary data.</text>
</comment>
<dbReference type="Proteomes" id="UP000824229">
    <property type="component" value="Unassembled WGS sequence"/>
</dbReference>
<dbReference type="Gene3D" id="2.20.230.10">
    <property type="entry name" value="Resuscitation-promoting factor rpfb"/>
    <property type="match status" value="1"/>
</dbReference>
<feature type="chain" id="PRO_5039395802" evidence="2">
    <location>
        <begin position="25"/>
        <end position="340"/>
    </location>
</feature>
<reference evidence="4" key="2">
    <citation type="submission" date="2021-04" db="EMBL/GenBank/DDBJ databases">
        <authorList>
            <person name="Gilroy R."/>
        </authorList>
    </citation>
    <scope>NUCLEOTIDE SEQUENCE</scope>
    <source>
        <strain evidence="4">B5-657</strain>
    </source>
</reference>
<dbReference type="PANTHER" id="PTHR39160:SF4">
    <property type="entry name" value="RESUSCITATION-PROMOTING FACTOR RPFB"/>
    <property type="match status" value="1"/>
</dbReference>
<evidence type="ECO:0000259" key="3">
    <source>
        <dbReference type="PROSITE" id="PS51109"/>
    </source>
</evidence>
<accession>A0A9E2NKI4</accession>
<dbReference type="Pfam" id="PF06725">
    <property type="entry name" value="3D"/>
    <property type="match status" value="1"/>
</dbReference>
<feature type="domain" description="G5" evidence="3">
    <location>
        <begin position="141"/>
        <end position="221"/>
    </location>
</feature>
<dbReference type="PANTHER" id="PTHR39160">
    <property type="entry name" value="CELL WALL-BINDING PROTEIN YOCH"/>
    <property type="match status" value="1"/>
</dbReference>
<dbReference type="InterPro" id="IPR011098">
    <property type="entry name" value="G5_dom"/>
</dbReference>
<keyword evidence="1 2" id="KW-0732">Signal</keyword>
<dbReference type="InterPro" id="IPR036908">
    <property type="entry name" value="RlpA-like_sf"/>
</dbReference>
<dbReference type="InterPro" id="IPR010611">
    <property type="entry name" value="3D_dom"/>
</dbReference>
<name>A0A9E2NKI4_9FIRM</name>
<organism evidence="4 5">
    <name type="scientific">Candidatus Cellulosilyticum pullistercoris</name>
    <dbReference type="NCBI Taxonomy" id="2838521"/>
    <lineage>
        <taxon>Bacteria</taxon>
        <taxon>Bacillati</taxon>
        <taxon>Bacillota</taxon>
        <taxon>Clostridia</taxon>
        <taxon>Lachnospirales</taxon>
        <taxon>Cellulosilyticaceae</taxon>
        <taxon>Cellulosilyticum</taxon>
    </lineage>
</organism>
<evidence type="ECO:0000256" key="2">
    <source>
        <dbReference type="SAM" id="SignalP"/>
    </source>
</evidence>
<evidence type="ECO:0000256" key="1">
    <source>
        <dbReference type="ARBA" id="ARBA00022729"/>
    </source>
</evidence>
<feature type="signal peptide" evidence="2">
    <location>
        <begin position="1"/>
        <end position="24"/>
    </location>
</feature>
<dbReference type="GO" id="GO:0004553">
    <property type="term" value="F:hydrolase activity, hydrolyzing O-glycosyl compounds"/>
    <property type="evidence" value="ECO:0007669"/>
    <property type="project" value="InterPro"/>
</dbReference>
<protein>
    <submittedName>
        <fullName evidence="4">DUF348 domain-containing protein</fullName>
    </submittedName>
</protein>
<evidence type="ECO:0000313" key="4">
    <source>
        <dbReference type="EMBL" id="MBU3803987.1"/>
    </source>
</evidence>
<gene>
    <name evidence="4" type="ORF">H9872_04430</name>
</gene>
<reference evidence="4" key="1">
    <citation type="journal article" date="2021" name="PeerJ">
        <title>Extensive microbial diversity within the chicken gut microbiome revealed by metagenomics and culture.</title>
        <authorList>
            <person name="Gilroy R."/>
            <person name="Ravi A."/>
            <person name="Getino M."/>
            <person name="Pursley I."/>
            <person name="Horton D.L."/>
            <person name="Alikhan N.F."/>
            <person name="Baker D."/>
            <person name="Gharbi K."/>
            <person name="Hall N."/>
            <person name="Watson M."/>
            <person name="Adriaenssens E.M."/>
            <person name="Foster-Nyarko E."/>
            <person name="Jarju S."/>
            <person name="Secka A."/>
            <person name="Antonio M."/>
            <person name="Oren A."/>
            <person name="Chaudhuri R.R."/>
            <person name="La Ragione R."/>
            <person name="Hildebrand F."/>
            <person name="Pallen M.J."/>
        </authorList>
    </citation>
    <scope>NUCLEOTIDE SEQUENCE</scope>
    <source>
        <strain evidence="4">B5-657</strain>
    </source>
</reference>
<evidence type="ECO:0000313" key="5">
    <source>
        <dbReference type="Proteomes" id="UP000824229"/>
    </source>
</evidence>
<dbReference type="EMBL" id="JAHLFQ010000094">
    <property type="protein sequence ID" value="MBU3803987.1"/>
    <property type="molecule type" value="Genomic_DNA"/>
</dbReference>
<dbReference type="GO" id="GO:0019867">
    <property type="term" value="C:outer membrane"/>
    <property type="evidence" value="ECO:0007669"/>
    <property type="project" value="InterPro"/>
</dbReference>
<dbReference type="InterPro" id="IPR007137">
    <property type="entry name" value="DUF348"/>
</dbReference>
<sequence length="340" mass="37821">MKNRSRIALLMVALFMLFAVSITAYQSMSKIITLVDDKQVTHYETDANNVQELLTQLEITLSDKDTVEPALDTKITDNMKITIERWKPTVHFTINGEEKSQETSAKTVGEFLTSLGITLDENDVVEPSQDQTIVDNINVTVKTREVKKEVEDRPMSYTKKVVETTDLAYGETKVSQQGKNGVKTVTLEREYLGGELVNENVLDVVVKEQPVDEIVLKGVQKSVKDAFTGENYAYTKVYEMEATAYTISDDGWGNKTASGMTTFVGMVAVDPKVIPLGTKIYVEGYGIAIAGDTGGAIKGNIVDLFFNSESECYQFGRQHGLKVYVLKDQNVDVKAERTNY</sequence>
<dbReference type="Pfam" id="PF03990">
    <property type="entry name" value="DUF348"/>
    <property type="match status" value="2"/>
</dbReference>
<dbReference type="AlphaFoldDB" id="A0A9E2NKI4"/>
<dbReference type="InterPro" id="IPR051933">
    <property type="entry name" value="Resuscitation_pf_RpfB"/>
</dbReference>
<proteinExistence type="predicted"/>
<dbReference type="Gene3D" id="2.40.40.10">
    <property type="entry name" value="RlpA-like domain"/>
    <property type="match status" value="1"/>
</dbReference>
<dbReference type="GO" id="GO:0009254">
    <property type="term" value="P:peptidoglycan turnover"/>
    <property type="evidence" value="ECO:0007669"/>
    <property type="project" value="InterPro"/>
</dbReference>
<dbReference type="SUPFAM" id="SSF50685">
    <property type="entry name" value="Barwin-like endoglucanases"/>
    <property type="match status" value="1"/>
</dbReference>
<dbReference type="PROSITE" id="PS51109">
    <property type="entry name" value="G5"/>
    <property type="match status" value="1"/>
</dbReference>
<dbReference type="SMART" id="SM01208">
    <property type="entry name" value="G5"/>
    <property type="match status" value="1"/>
</dbReference>